<keyword evidence="2" id="KW-1185">Reference proteome</keyword>
<gene>
    <name evidence="1" type="ORF">NPIL_352321</name>
</gene>
<dbReference type="OrthoDB" id="6455650at2759"/>
<accession>A0A8X6R457</accession>
<organism evidence="1 2">
    <name type="scientific">Nephila pilipes</name>
    <name type="common">Giant wood spider</name>
    <name type="synonym">Nephila maculata</name>
    <dbReference type="NCBI Taxonomy" id="299642"/>
    <lineage>
        <taxon>Eukaryota</taxon>
        <taxon>Metazoa</taxon>
        <taxon>Ecdysozoa</taxon>
        <taxon>Arthropoda</taxon>
        <taxon>Chelicerata</taxon>
        <taxon>Arachnida</taxon>
        <taxon>Araneae</taxon>
        <taxon>Araneomorphae</taxon>
        <taxon>Entelegynae</taxon>
        <taxon>Araneoidea</taxon>
        <taxon>Nephilidae</taxon>
        <taxon>Nephila</taxon>
    </lineage>
</organism>
<comment type="caution">
    <text evidence="1">The sequence shown here is derived from an EMBL/GenBank/DDBJ whole genome shotgun (WGS) entry which is preliminary data.</text>
</comment>
<name>A0A8X6R457_NEPPI</name>
<evidence type="ECO:0000313" key="2">
    <source>
        <dbReference type="Proteomes" id="UP000887013"/>
    </source>
</evidence>
<dbReference type="AlphaFoldDB" id="A0A8X6R457"/>
<evidence type="ECO:0000313" key="1">
    <source>
        <dbReference type="EMBL" id="GFU47973.1"/>
    </source>
</evidence>
<reference evidence="1" key="1">
    <citation type="submission" date="2020-08" db="EMBL/GenBank/DDBJ databases">
        <title>Multicomponent nature underlies the extraordinary mechanical properties of spider dragline silk.</title>
        <authorList>
            <person name="Kono N."/>
            <person name="Nakamura H."/>
            <person name="Mori M."/>
            <person name="Yoshida Y."/>
            <person name="Ohtoshi R."/>
            <person name="Malay A.D."/>
            <person name="Moran D.A.P."/>
            <person name="Tomita M."/>
            <person name="Numata K."/>
            <person name="Arakawa K."/>
        </authorList>
    </citation>
    <scope>NUCLEOTIDE SEQUENCE</scope>
</reference>
<protein>
    <submittedName>
        <fullName evidence="1">Uncharacterized protein</fullName>
    </submittedName>
</protein>
<sequence>MEERISPWEAASVARSFRKRRDVNHISRHFAPRCATKSAENHLGQPSTANDRVLIKLLLLELVSARNYQFIPVPSWLELLLSRERVLYLKVSTSCEKSSL</sequence>
<dbReference type="Proteomes" id="UP000887013">
    <property type="component" value="Unassembled WGS sequence"/>
</dbReference>
<proteinExistence type="predicted"/>
<dbReference type="EMBL" id="BMAW01037326">
    <property type="protein sequence ID" value="GFU47973.1"/>
    <property type="molecule type" value="Genomic_DNA"/>
</dbReference>